<keyword evidence="1" id="KW-1133">Transmembrane helix</keyword>
<sequence length="50" mass="5879">MLSRMRYPSLFLCRLLGAGNLVLYMNVFQVLFCYAELRIKNFTLKPSFVT</sequence>
<accession>A0A4R8LW48</accession>
<comment type="caution">
    <text evidence="2">The sequence shown here is derived from an EMBL/GenBank/DDBJ whole genome shotgun (WGS) entry which is preliminary data.</text>
</comment>
<evidence type="ECO:0000256" key="1">
    <source>
        <dbReference type="SAM" id="Phobius"/>
    </source>
</evidence>
<reference evidence="2 3" key="1">
    <citation type="submission" date="2019-03" db="EMBL/GenBank/DDBJ databases">
        <title>Genomic Encyclopedia of Type Strains, Phase IV (KMG-IV): sequencing the most valuable type-strain genomes for metagenomic binning, comparative biology and taxonomic classification.</title>
        <authorList>
            <person name="Goeker M."/>
        </authorList>
    </citation>
    <scope>NUCLEOTIDE SEQUENCE [LARGE SCALE GENOMIC DNA]</scope>
    <source>
        <strain evidence="2 3">DSM 17974</strain>
    </source>
</reference>
<evidence type="ECO:0000313" key="2">
    <source>
        <dbReference type="EMBL" id="TDY51017.1"/>
    </source>
</evidence>
<evidence type="ECO:0000313" key="3">
    <source>
        <dbReference type="Proteomes" id="UP000294581"/>
    </source>
</evidence>
<gene>
    <name evidence="2" type="ORF">C7445_1018</name>
</gene>
<organism evidence="2 3">
    <name type="scientific">Alicyclobacillus sacchari</name>
    <dbReference type="NCBI Taxonomy" id="392010"/>
    <lineage>
        <taxon>Bacteria</taxon>
        <taxon>Bacillati</taxon>
        <taxon>Bacillota</taxon>
        <taxon>Bacilli</taxon>
        <taxon>Bacillales</taxon>
        <taxon>Alicyclobacillaceae</taxon>
        <taxon>Alicyclobacillus</taxon>
    </lineage>
</organism>
<dbReference type="AlphaFoldDB" id="A0A4R8LW48"/>
<feature type="transmembrane region" description="Helical" evidence="1">
    <location>
        <begin position="12"/>
        <end position="32"/>
    </location>
</feature>
<proteinExistence type="predicted"/>
<keyword evidence="1" id="KW-0812">Transmembrane</keyword>
<protein>
    <submittedName>
        <fullName evidence="2">Uncharacterized protein</fullName>
    </submittedName>
</protein>
<keyword evidence="1" id="KW-0472">Membrane</keyword>
<name>A0A4R8LW48_9BACL</name>
<keyword evidence="3" id="KW-1185">Reference proteome</keyword>
<dbReference type="Proteomes" id="UP000294581">
    <property type="component" value="Unassembled WGS sequence"/>
</dbReference>
<dbReference type="EMBL" id="SORF01000001">
    <property type="protein sequence ID" value="TDY51017.1"/>
    <property type="molecule type" value="Genomic_DNA"/>
</dbReference>